<dbReference type="PROSITE" id="PS51384">
    <property type="entry name" value="FAD_FR"/>
    <property type="match status" value="1"/>
</dbReference>
<organism evidence="11 12">
    <name type="scientific">Hydrogenophaga luteola</name>
    <dbReference type="NCBI Taxonomy" id="1591122"/>
    <lineage>
        <taxon>Bacteria</taxon>
        <taxon>Pseudomonadati</taxon>
        <taxon>Pseudomonadota</taxon>
        <taxon>Betaproteobacteria</taxon>
        <taxon>Burkholderiales</taxon>
        <taxon>Comamonadaceae</taxon>
        <taxon>Hydrogenophaga</taxon>
    </lineage>
</organism>
<dbReference type="CDD" id="cd00207">
    <property type="entry name" value="fer2"/>
    <property type="match status" value="1"/>
</dbReference>
<evidence type="ECO:0000259" key="9">
    <source>
        <dbReference type="PROSITE" id="PS51085"/>
    </source>
</evidence>
<dbReference type="SUPFAM" id="SSF54292">
    <property type="entry name" value="2Fe-2S ferredoxin-like"/>
    <property type="match status" value="1"/>
</dbReference>
<gene>
    <name evidence="11" type="ORF">ACFOPI_13910</name>
</gene>
<evidence type="ECO:0000256" key="8">
    <source>
        <dbReference type="ARBA" id="ARBA00023014"/>
    </source>
</evidence>
<feature type="domain" description="FAD-binding FR-type" evidence="10">
    <location>
        <begin position="5"/>
        <end position="107"/>
    </location>
</feature>
<dbReference type="EMBL" id="JBHRXX010000005">
    <property type="protein sequence ID" value="MFC3684695.1"/>
    <property type="molecule type" value="Genomic_DNA"/>
</dbReference>
<dbReference type="Gene3D" id="3.40.50.80">
    <property type="entry name" value="Nucleotide-binding domain of ferredoxin-NADP reductase (FNR) module"/>
    <property type="match status" value="1"/>
</dbReference>
<dbReference type="InterPro" id="IPR001041">
    <property type="entry name" value="2Fe-2S_ferredoxin-type"/>
</dbReference>
<comment type="cofactor">
    <cofactor evidence="1">
        <name>FMN</name>
        <dbReference type="ChEBI" id="CHEBI:58210"/>
    </cofactor>
</comment>
<dbReference type="Pfam" id="PF22290">
    <property type="entry name" value="DmmA-like_N"/>
    <property type="match status" value="1"/>
</dbReference>
<keyword evidence="8" id="KW-0411">Iron-sulfur</keyword>
<keyword evidence="2" id="KW-0285">Flavoprotein</keyword>
<keyword evidence="4" id="KW-0001">2Fe-2S</keyword>
<protein>
    <submittedName>
        <fullName evidence="11">PDR/VanB family oxidoreductase</fullName>
    </submittedName>
</protein>
<dbReference type="InterPro" id="IPR050415">
    <property type="entry name" value="MRET"/>
</dbReference>
<dbReference type="InterPro" id="IPR006058">
    <property type="entry name" value="2Fe2S_fd_BS"/>
</dbReference>
<reference evidence="12" key="1">
    <citation type="journal article" date="2019" name="Int. J. Syst. Evol. Microbiol.">
        <title>The Global Catalogue of Microorganisms (GCM) 10K type strain sequencing project: providing services to taxonomists for standard genome sequencing and annotation.</title>
        <authorList>
            <consortium name="The Broad Institute Genomics Platform"/>
            <consortium name="The Broad Institute Genome Sequencing Center for Infectious Disease"/>
            <person name="Wu L."/>
            <person name="Ma J."/>
        </authorList>
    </citation>
    <scope>NUCLEOTIDE SEQUENCE [LARGE SCALE GENOMIC DNA]</scope>
    <source>
        <strain evidence="12">KCTC 42501</strain>
    </source>
</reference>
<evidence type="ECO:0000256" key="6">
    <source>
        <dbReference type="ARBA" id="ARBA00023002"/>
    </source>
</evidence>
<name>A0ABV7W4L3_9BURK</name>
<dbReference type="SUPFAM" id="SSF52343">
    <property type="entry name" value="Ferredoxin reductase-like, C-terminal NADP-linked domain"/>
    <property type="match status" value="1"/>
</dbReference>
<dbReference type="PRINTS" id="PR00409">
    <property type="entry name" value="PHDIOXRDTASE"/>
</dbReference>
<dbReference type="PANTHER" id="PTHR47354">
    <property type="entry name" value="NADH OXIDOREDUCTASE HCR"/>
    <property type="match status" value="1"/>
</dbReference>
<dbReference type="PROSITE" id="PS51085">
    <property type="entry name" value="2FE2S_FER_2"/>
    <property type="match status" value="1"/>
</dbReference>
<keyword evidence="7" id="KW-0408">Iron</keyword>
<dbReference type="Gene3D" id="2.40.30.10">
    <property type="entry name" value="Translation factors"/>
    <property type="match status" value="1"/>
</dbReference>
<evidence type="ECO:0000256" key="5">
    <source>
        <dbReference type="ARBA" id="ARBA00022723"/>
    </source>
</evidence>
<proteinExistence type="predicted"/>
<accession>A0ABV7W4L3</accession>
<dbReference type="InterPro" id="IPR017927">
    <property type="entry name" value="FAD-bd_FR_type"/>
</dbReference>
<keyword evidence="12" id="KW-1185">Reference proteome</keyword>
<evidence type="ECO:0000256" key="1">
    <source>
        <dbReference type="ARBA" id="ARBA00001917"/>
    </source>
</evidence>
<dbReference type="InterPro" id="IPR039261">
    <property type="entry name" value="FNR_nucleotide-bd"/>
</dbReference>
<dbReference type="Pfam" id="PF00111">
    <property type="entry name" value="Fer2"/>
    <property type="match status" value="1"/>
</dbReference>
<evidence type="ECO:0000313" key="12">
    <source>
        <dbReference type="Proteomes" id="UP001595729"/>
    </source>
</evidence>
<sequence length="323" mass="34567">MTPVGAALMVKVSAVTDEAQGIRSFELVDANGGSLPAFTAGAHIDVTPPGGPVRQYSLCNNPSERHRYLIAVQREPASRGGSASMHERVKTGDLLSISAPRNHFPLASAGGRSLLLAAGIGVTPVLSMTEHLHAVGAEFEMHYCARSRQRTAFFHRISTAPYATKVRFHFDDGEPAQRFDVTTQLQGPQPGTHLYVCGPSGFMDAVLGAARARDWPESHLHREYFGASVQPCGPNGGFEVVAARHGAIVTVPPDKTVLQALAEAGIEVPFSCEQGVCGACVTRVIEGIPEHRDMYLTPDEQAANDRFTPCCSRSVSGRLVLDL</sequence>
<dbReference type="PROSITE" id="PS00197">
    <property type="entry name" value="2FE2S_FER_1"/>
    <property type="match status" value="1"/>
</dbReference>
<dbReference type="InterPro" id="IPR036010">
    <property type="entry name" value="2Fe-2S_ferredoxin-like_sf"/>
</dbReference>
<dbReference type="InterPro" id="IPR054582">
    <property type="entry name" value="DmmA-like_N"/>
</dbReference>
<dbReference type="PANTHER" id="PTHR47354:SF1">
    <property type="entry name" value="CARNITINE MONOOXYGENASE REDUCTASE SUBUNIT"/>
    <property type="match status" value="1"/>
</dbReference>
<dbReference type="Proteomes" id="UP001595729">
    <property type="component" value="Unassembled WGS sequence"/>
</dbReference>
<evidence type="ECO:0000256" key="4">
    <source>
        <dbReference type="ARBA" id="ARBA00022714"/>
    </source>
</evidence>
<evidence type="ECO:0000313" key="11">
    <source>
        <dbReference type="EMBL" id="MFC3684695.1"/>
    </source>
</evidence>
<evidence type="ECO:0000259" key="10">
    <source>
        <dbReference type="PROSITE" id="PS51384"/>
    </source>
</evidence>
<dbReference type="RefSeq" id="WP_382174960.1">
    <property type="nucleotide sequence ID" value="NZ_JBHRXX010000005.1"/>
</dbReference>
<evidence type="ECO:0000256" key="2">
    <source>
        <dbReference type="ARBA" id="ARBA00022630"/>
    </source>
</evidence>
<dbReference type="CDD" id="cd06185">
    <property type="entry name" value="PDR_like"/>
    <property type="match status" value="1"/>
</dbReference>
<keyword evidence="6" id="KW-0560">Oxidoreductase</keyword>
<dbReference type="InterPro" id="IPR017938">
    <property type="entry name" value="Riboflavin_synthase-like_b-brl"/>
</dbReference>
<evidence type="ECO:0000256" key="3">
    <source>
        <dbReference type="ARBA" id="ARBA00022643"/>
    </source>
</evidence>
<keyword evidence="5" id="KW-0479">Metal-binding</keyword>
<feature type="domain" description="2Fe-2S ferredoxin-type" evidence="9">
    <location>
        <begin position="238"/>
        <end position="323"/>
    </location>
</feature>
<evidence type="ECO:0000256" key="7">
    <source>
        <dbReference type="ARBA" id="ARBA00023004"/>
    </source>
</evidence>
<dbReference type="Gene3D" id="3.10.20.30">
    <property type="match status" value="1"/>
</dbReference>
<dbReference type="InterPro" id="IPR012675">
    <property type="entry name" value="Beta-grasp_dom_sf"/>
</dbReference>
<comment type="caution">
    <text evidence="11">The sequence shown here is derived from an EMBL/GenBank/DDBJ whole genome shotgun (WGS) entry which is preliminary data.</text>
</comment>
<dbReference type="SUPFAM" id="SSF63380">
    <property type="entry name" value="Riboflavin synthase domain-like"/>
    <property type="match status" value="1"/>
</dbReference>
<keyword evidence="3" id="KW-0288">FMN</keyword>